<reference evidence="3 4" key="1">
    <citation type="journal article" date="2021" name="ISME Commun">
        <title>Automated analysis of genomic sequences facilitates high-throughput and comprehensive description of bacteria.</title>
        <authorList>
            <person name="Hitch T.C.A."/>
        </authorList>
    </citation>
    <scope>NUCLEOTIDE SEQUENCE [LARGE SCALE GENOMIC DNA]</scope>
    <source>
        <strain evidence="3 4">Sanger_31</strain>
    </source>
</reference>
<evidence type="ECO:0000313" key="3">
    <source>
        <dbReference type="EMBL" id="MCU6706988.1"/>
    </source>
</evidence>
<dbReference type="Pfam" id="PF00271">
    <property type="entry name" value="Helicase_C"/>
    <property type="match status" value="1"/>
</dbReference>
<dbReference type="EMBL" id="JAOQJZ010000021">
    <property type="protein sequence ID" value="MCU6706988.1"/>
    <property type="molecule type" value="Genomic_DNA"/>
</dbReference>
<keyword evidence="3" id="KW-0547">Nucleotide-binding</keyword>
<evidence type="ECO:0000259" key="1">
    <source>
        <dbReference type="PROSITE" id="PS51192"/>
    </source>
</evidence>
<dbReference type="GO" id="GO:0061749">
    <property type="term" value="F:forked DNA-dependent helicase activity"/>
    <property type="evidence" value="ECO:0007669"/>
    <property type="project" value="TreeGrafter"/>
</dbReference>
<keyword evidence="3" id="KW-0067">ATP-binding</keyword>
<comment type="caution">
    <text evidence="3">The sequence shown here is derived from an EMBL/GenBank/DDBJ whole genome shotgun (WGS) entry which is preliminary data.</text>
</comment>
<dbReference type="PANTHER" id="PTHR47396">
    <property type="entry name" value="TYPE I RESTRICTION ENZYME ECOKI R PROTEIN"/>
    <property type="match status" value="1"/>
</dbReference>
<feature type="domain" description="Helicase C-terminal" evidence="2">
    <location>
        <begin position="209"/>
        <end position="350"/>
    </location>
</feature>
<keyword evidence="4" id="KW-1185">Reference proteome</keyword>
<dbReference type="GO" id="GO:0016787">
    <property type="term" value="F:hydrolase activity"/>
    <property type="evidence" value="ECO:0007669"/>
    <property type="project" value="InterPro"/>
</dbReference>
<proteinExistence type="predicted"/>
<dbReference type="InterPro" id="IPR001650">
    <property type="entry name" value="Helicase_C-like"/>
</dbReference>
<evidence type="ECO:0000259" key="2">
    <source>
        <dbReference type="PROSITE" id="PS51194"/>
    </source>
</evidence>
<dbReference type="PANTHER" id="PTHR47396:SF1">
    <property type="entry name" value="ATP-DEPENDENT HELICASE IRC3-RELATED"/>
    <property type="match status" value="1"/>
</dbReference>
<dbReference type="SMART" id="SM00490">
    <property type="entry name" value="HELICc"/>
    <property type="match status" value="1"/>
</dbReference>
<dbReference type="SUPFAM" id="SSF52540">
    <property type="entry name" value="P-loop containing nucleoside triphosphate hydrolases"/>
    <property type="match status" value="1"/>
</dbReference>
<dbReference type="Gene3D" id="3.40.50.300">
    <property type="entry name" value="P-loop containing nucleotide triphosphate hydrolases"/>
    <property type="match status" value="2"/>
</dbReference>
<dbReference type="GO" id="GO:0005524">
    <property type="term" value="F:ATP binding"/>
    <property type="evidence" value="ECO:0007669"/>
    <property type="project" value="InterPro"/>
</dbReference>
<evidence type="ECO:0000313" key="4">
    <source>
        <dbReference type="Proteomes" id="UP001208131"/>
    </source>
</evidence>
<dbReference type="RefSeq" id="WP_267302023.1">
    <property type="nucleotide sequence ID" value="NZ_JAOQJZ010000021.1"/>
</dbReference>
<dbReference type="InterPro" id="IPR006935">
    <property type="entry name" value="Helicase/UvrB_N"/>
</dbReference>
<dbReference type="InterPro" id="IPR050742">
    <property type="entry name" value="Helicase_Restrict-Modif_Enz"/>
</dbReference>
<dbReference type="Pfam" id="PF04851">
    <property type="entry name" value="ResIII"/>
    <property type="match status" value="1"/>
</dbReference>
<organism evidence="3 4">
    <name type="scientific">Hominimerdicola aceti</name>
    <dbReference type="NCBI Taxonomy" id="2981726"/>
    <lineage>
        <taxon>Bacteria</taxon>
        <taxon>Bacillati</taxon>
        <taxon>Bacillota</taxon>
        <taxon>Clostridia</taxon>
        <taxon>Eubacteriales</taxon>
        <taxon>Oscillospiraceae</taxon>
        <taxon>Hominimerdicola</taxon>
    </lineage>
</organism>
<feature type="domain" description="Helicase ATP-binding" evidence="1">
    <location>
        <begin position="17"/>
        <end position="158"/>
    </location>
</feature>
<dbReference type="InterPro" id="IPR027417">
    <property type="entry name" value="P-loop_NTPase"/>
</dbReference>
<name>A0AAE3IIL7_9FIRM</name>
<dbReference type="Proteomes" id="UP001208131">
    <property type="component" value="Unassembled WGS sequence"/>
</dbReference>
<dbReference type="AlphaFoldDB" id="A0AAE3IIL7"/>
<keyword evidence="3" id="KW-0378">Hydrolase</keyword>
<dbReference type="PROSITE" id="PS51192">
    <property type="entry name" value="HELICASE_ATP_BIND_1"/>
    <property type="match status" value="1"/>
</dbReference>
<dbReference type="GO" id="GO:0036121">
    <property type="term" value="F:double-stranded DNA helicase activity"/>
    <property type="evidence" value="ECO:0007669"/>
    <property type="project" value="TreeGrafter"/>
</dbReference>
<dbReference type="CDD" id="cd18032">
    <property type="entry name" value="DEXHc_RE_I_III_res"/>
    <property type="match status" value="1"/>
</dbReference>
<dbReference type="PROSITE" id="PS51194">
    <property type="entry name" value="HELICASE_CTER"/>
    <property type="match status" value="1"/>
</dbReference>
<gene>
    <name evidence="3" type="ORF">OCV57_13815</name>
</gene>
<sequence length="508" mass="57418">MNARIKLRDYQQECIDKITQAGHGKHLVQMATGLGKTVTFANIPRHGRMLILSHREELVNQPLKYFDCTKGVEMSKYHTDGSEEVVSASIQTMTHRLDRFSPDDFDIIIVDEAHHAAAQSYKTVIDHFTPRLLLGFTATPNRADKCRLNDVFDDIIFQRDLRWGIEHGYLCDILCKRADIGYDLSAVHTRLGDYAPGELAEAMDGTADAIAQAYREHAKGATLIFAVSVEQCYEIAKRIEGAEVVTGQTKDRADIIRRFTQREIPCLVNCMVFTEGTDIPLVETVIIARPTQSDALYTQMVGRGLRLHPDKDKLTLIDCVGVTGKASLRTAPSLLGIDISELPKKSQDKMEGMLFELSEKATMMSDCPESWIKNVRIVDLWAQEQKYNTHDVNWFKLPNGDMKCSLGKGKTLRISAPDALGMAIWQGQKMPMQQALDEAYTLLCEREADSKYIWDLNICRKWGKAPATDNQKNLIRKRGRKYLNNSDIDIENLTKFEASQILNRIMKG</sequence>
<accession>A0AAE3IIL7</accession>
<protein>
    <submittedName>
        <fullName evidence="3">DEAD/DEAH box helicase</fullName>
    </submittedName>
</protein>
<keyword evidence="3" id="KW-0347">Helicase</keyword>
<dbReference type="GO" id="GO:0000403">
    <property type="term" value="F:Y-form DNA binding"/>
    <property type="evidence" value="ECO:0007669"/>
    <property type="project" value="TreeGrafter"/>
</dbReference>
<dbReference type="SMART" id="SM00487">
    <property type="entry name" value="DEXDc"/>
    <property type="match status" value="1"/>
</dbReference>
<dbReference type="InterPro" id="IPR014001">
    <property type="entry name" value="Helicase_ATP-bd"/>
</dbReference>